<proteinExistence type="inferred from homology"/>
<feature type="domain" description="LysM" evidence="3">
    <location>
        <begin position="270"/>
        <end position="313"/>
    </location>
</feature>
<dbReference type="PANTHER" id="PTHR37423">
    <property type="entry name" value="SOLUBLE LYTIC MUREIN TRANSGLYCOSYLASE-RELATED"/>
    <property type="match status" value="1"/>
</dbReference>
<dbReference type="CDD" id="cd00254">
    <property type="entry name" value="LT-like"/>
    <property type="match status" value="1"/>
</dbReference>
<name>A0A6S6U156_9GAMM</name>
<keyword evidence="4" id="KW-0378">Hydrolase</keyword>
<dbReference type="SUPFAM" id="SSF53955">
    <property type="entry name" value="Lysozyme-like"/>
    <property type="match status" value="1"/>
</dbReference>
<dbReference type="EMBL" id="CACVAT010000428">
    <property type="protein sequence ID" value="CAA6826642.1"/>
    <property type="molecule type" value="Genomic_DNA"/>
</dbReference>
<evidence type="ECO:0000256" key="2">
    <source>
        <dbReference type="SAM" id="SignalP"/>
    </source>
</evidence>
<dbReference type="GO" id="GO:0016798">
    <property type="term" value="F:hydrolase activity, acting on glycosyl bonds"/>
    <property type="evidence" value="ECO:0007669"/>
    <property type="project" value="UniProtKB-KW"/>
</dbReference>
<dbReference type="Pfam" id="PF01476">
    <property type="entry name" value="LysM"/>
    <property type="match status" value="1"/>
</dbReference>
<feature type="chain" id="PRO_5028419071" evidence="2">
    <location>
        <begin position="29"/>
        <end position="319"/>
    </location>
</feature>
<dbReference type="Gene3D" id="1.10.530.10">
    <property type="match status" value="1"/>
</dbReference>
<feature type="signal peptide" evidence="2">
    <location>
        <begin position="1"/>
        <end position="28"/>
    </location>
</feature>
<dbReference type="CDD" id="cd00118">
    <property type="entry name" value="LysM"/>
    <property type="match status" value="1"/>
</dbReference>
<dbReference type="PROSITE" id="PS51782">
    <property type="entry name" value="LYSM"/>
    <property type="match status" value="1"/>
</dbReference>
<dbReference type="PANTHER" id="PTHR37423:SF2">
    <property type="entry name" value="MEMBRANE-BOUND LYTIC MUREIN TRANSGLYCOSYLASE C"/>
    <property type="match status" value="1"/>
</dbReference>
<dbReference type="SUPFAM" id="SSF54106">
    <property type="entry name" value="LysM domain"/>
    <property type="match status" value="1"/>
</dbReference>
<gene>
    <name evidence="4" type="ORF">HELGO_WM46464</name>
</gene>
<dbReference type="InterPro" id="IPR023346">
    <property type="entry name" value="Lysozyme-like_dom_sf"/>
</dbReference>
<accession>A0A6S6U156</accession>
<dbReference type="AlphaFoldDB" id="A0A6S6U156"/>
<dbReference type="InterPro" id="IPR018392">
    <property type="entry name" value="LysM"/>
</dbReference>
<dbReference type="SMART" id="SM00257">
    <property type="entry name" value="LysM"/>
    <property type="match status" value="1"/>
</dbReference>
<reference evidence="4" key="1">
    <citation type="submission" date="2020-01" db="EMBL/GenBank/DDBJ databases">
        <authorList>
            <person name="Meier V. D."/>
            <person name="Meier V D."/>
        </authorList>
    </citation>
    <scope>NUCLEOTIDE SEQUENCE</scope>
    <source>
        <strain evidence="4">HLG_WM_MAG_09</strain>
    </source>
</reference>
<comment type="similarity">
    <text evidence="1">Belongs to the transglycosylase Slt family.</text>
</comment>
<keyword evidence="4" id="KW-0326">Glycosidase</keyword>
<evidence type="ECO:0000256" key="1">
    <source>
        <dbReference type="ARBA" id="ARBA00007734"/>
    </source>
</evidence>
<dbReference type="EC" id="3.2.1.-" evidence="4"/>
<keyword evidence="2" id="KW-0732">Signal</keyword>
<dbReference type="InterPro" id="IPR008258">
    <property type="entry name" value="Transglycosylase_SLT_dom_1"/>
</dbReference>
<dbReference type="Pfam" id="PF01464">
    <property type="entry name" value="SLT"/>
    <property type="match status" value="1"/>
</dbReference>
<protein>
    <submittedName>
        <fullName evidence="4">Membrane-bound lytic murein transglycosylase D (EC)</fullName>
        <ecNumber evidence="4">3.2.1.-</ecNumber>
    </submittedName>
</protein>
<dbReference type="Gene3D" id="3.10.350.10">
    <property type="entry name" value="LysM domain"/>
    <property type="match status" value="1"/>
</dbReference>
<organism evidence="4">
    <name type="scientific">uncultured Thiotrichaceae bacterium</name>
    <dbReference type="NCBI Taxonomy" id="298394"/>
    <lineage>
        <taxon>Bacteria</taxon>
        <taxon>Pseudomonadati</taxon>
        <taxon>Pseudomonadota</taxon>
        <taxon>Gammaproteobacteria</taxon>
        <taxon>Thiotrichales</taxon>
        <taxon>Thiotrichaceae</taxon>
        <taxon>environmental samples</taxon>
    </lineage>
</organism>
<dbReference type="InterPro" id="IPR036779">
    <property type="entry name" value="LysM_dom_sf"/>
</dbReference>
<sequence length="319" mass="36311">MKVSKAKQFGLHVAVALIGITLSFSTQAASKRGYIPKTCDQYSPQVLHRKALRYRHIIHSASHKYGVNANLIKAVITAETCFRPRARSHKGAAGLMQLMPATAKRWGVTNRYNVSQNIHAGTLYLSWLLHRYGGSVRHAVAAYNSGEGTVDKYGLGVPYRETQNYMRMVMNAYGKMNGGRAPEYMRTGGLQRVGLKQSKKYVRDASKLQSARQLQARIDHEVKNRKPTKKRKVRKSKKPKRLLPGCMTVSRKLHKSTYHSDRRKTKTRTFYYTVKKGDTLGKIMKKTGKSTTTIKRYNKIRRNIINPGQKLKISECRLK</sequence>
<evidence type="ECO:0000259" key="3">
    <source>
        <dbReference type="PROSITE" id="PS51782"/>
    </source>
</evidence>
<evidence type="ECO:0000313" key="4">
    <source>
        <dbReference type="EMBL" id="CAA6826642.1"/>
    </source>
</evidence>